<dbReference type="Proteomes" id="UP000052019">
    <property type="component" value="Unassembled WGS sequence"/>
</dbReference>
<dbReference type="CDD" id="cd00448">
    <property type="entry name" value="YjgF_YER057c_UK114_family"/>
    <property type="match status" value="1"/>
</dbReference>
<reference evidence="3 5" key="2">
    <citation type="submission" date="2016-10" db="EMBL/GenBank/DDBJ databases">
        <authorList>
            <person name="Varghese N."/>
            <person name="Submissions S."/>
        </authorList>
    </citation>
    <scope>NUCLEOTIDE SEQUENCE [LARGE SCALE GENOMIC DNA]</scope>
    <source>
        <strain evidence="3 5">BS3111</strain>
    </source>
</reference>
<evidence type="ECO:0000313" key="3">
    <source>
        <dbReference type="EMBL" id="SDS65104.1"/>
    </source>
</evidence>
<dbReference type="InterPro" id="IPR035959">
    <property type="entry name" value="RutC-like_sf"/>
</dbReference>
<evidence type="ECO:0000313" key="4">
    <source>
        <dbReference type="Proteomes" id="UP000052019"/>
    </source>
</evidence>
<dbReference type="GO" id="GO:0019239">
    <property type="term" value="F:deaminase activity"/>
    <property type="evidence" value="ECO:0007669"/>
    <property type="project" value="TreeGrafter"/>
</dbReference>
<name>A0A0R2ZNF3_9PSED</name>
<keyword evidence="5" id="KW-1185">Reference proteome</keyword>
<evidence type="ECO:0000313" key="5">
    <source>
        <dbReference type="Proteomes" id="UP000183126"/>
    </source>
</evidence>
<dbReference type="NCBIfam" id="TIGR00004">
    <property type="entry name" value="Rid family detoxifying hydrolase"/>
    <property type="match status" value="1"/>
</dbReference>
<gene>
    <name evidence="3" type="ORF">SAMN04490205_3167</name>
    <name evidence="2" type="ORF">TU79_12590</name>
</gene>
<dbReference type="Pfam" id="PF01042">
    <property type="entry name" value="Ribonuc_L-PSP"/>
    <property type="match status" value="1"/>
</dbReference>
<dbReference type="RefSeq" id="WP_057008273.1">
    <property type="nucleotide sequence ID" value="NZ_JYLK01000007.1"/>
</dbReference>
<dbReference type="OrthoDB" id="9803101at2"/>
<organism evidence="2 4">
    <name type="scientific">Pseudomonas trivialis</name>
    <dbReference type="NCBI Taxonomy" id="200450"/>
    <lineage>
        <taxon>Bacteria</taxon>
        <taxon>Pseudomonadati</taxon>
        <taxon>Pseudomonadota</taxon>
        <taxon>Gammaproteobacteria</taxon>
        <taxon>Pseudomonadales</taxon>
        <taxon>Pseudomonadaceae</taxon>
        <taxon>Pseudomonas</taxon>
    </lineage>
</organism>
<proteinExistence type="inferred from homology"/>
<reference evidence="2 4" key="1">
    <citation type="submission" date="2015-02" db="EMBL/GenBank/DDBJ databases">
        <title>Two Pseudomonas sp. nov. isolated from raw milk.</title>
        <authorList>
            <person name="Wenning M."/>
            <person name="von Neubeck M."/>
            <person name="Huptas C."/>
            <person name="Scherer S."/>
        </authorList>
    </citation>
    <scope>NUCLEOTIDE SEQUENCE [LARGE SCALE GENOMIC DNA]</scope>
    <source>
        <strain evidence="2 4">DSM 14937</strain>
    </source>
</reference>
<dbReference type="Gene3D" id="3.30.1330.40">
    <property type="entry name" value="RutC-like"/>
    <property type="match status" value="1"/>
</dbReference>
<dbReference type="InterPro" id="IPR006175">
    <property type="entry name" value="YjgF/YER057c/UK114"/>
</dbReference>
<sequence length="126" mass="13386">MSKSAVHSDNAPAAMGTYSQAVKVNDTVYFTGQIALHPQTMILAEGFEAQVVQVFENLAAVAMAAGGSMKDIVRLGIFLTDLSNFGTVNEVMTRYFNAPFPARSTIAVSGLARDALVSIDAIMVLK</sequence>
<dbReference type="FunFam" id="3.30.1330.40:FF:000001">
    <property type="entry name" value="L-PSP family endoribonuclease"/>
    <property type="match status" value="1"/>
</dbReference>
<dbReference type="AlphaFoldDB" id="A0A0R2ZNF3"/>
<dbReference type="GO" id="GO:0005829">
    <property type="term" value="C:cytosol"/>
    <property type="evidence" value="ECO:0007669"/>
    <property type="project" value="TreeGrafter"/>
</dbReference>
<evidence type="ECO:0000313" key="2">
    <source>
        <dbReference type="EMBL" id="KRP60011.1"/>
    </source>
</evidence>
<protein>
    <submittedName>
        <fullName evidence="2">Endoribonuclease</fullName>
    </submittedName>
    <submittedName>
        <fullName evidence="3">Reactive intermediate/imine deaminase</fullName>
    </submittedName>
</protein>
<dbReference type="EMBL" id="LT629760">
    <property type="protein sequence ID" value="SDS65104.1"/>
    <property type="molecule type" value="Genomic_DNA"/>
</dbReference>
<dbReference type="PANTHER" id="PTHR11803:SF39">
    <property type="entry name" value="2-IMINOBUTANOATE_2-IMINOPROPANOATE DEAMINASE"/>
    <property type="match status" value="1"/>
</dbReference>
<dbReference type="InterPro" id="IPR006056">
    <property type="entry name" value="RidA"/>
</dbReference>
<comment type="similarity">
    <text evidence="1">Belongs to the RutC family.</text>
</comment>
<evidence type="ECO:0000256" key="1">
    <source>
        <dbReference type="ARBA" id="ARBA00010552"/>
    </source>
</evidence>
<dbReference type="Proteomes" id="UP000183126">
    <property type="component" value="Chromosome I"/>
</dbReference>
<accession>A0A0R2ZNF3</accession>
<dbReference type="PATRIC" id="fig|200450.4.peg.4552"/>
<dbReference type="PANTHER" id="PTHR11803">
    <property type="entry name" value="2-IMINOBUTANOATE/2-IMINOPROPANOATE DEAMINASE RIDA"/>
    <property type="match status" value="1"/>
</dbReference>
<dbReference type="EMBL" id="JYLK01000007">
    <property type="protein sequence ID" value="KRP60011.1"/>
    <property type="molecule type" value="Genomic_DNA"/>
</dbReference>
<dbReference type="SUPFAM" id="SSF55298">
    <property type="entry name" value="YjgF-like"/>
    <property type="match status" value="1"/>
</dbReference>